<dbReference type="Gene3D" id="3.10.180.10">
    <property type="entry name" value="2,3-Dihydroxybiphenyl 1,2-Dioxygenase, domain 1"/>
    <property type="match status" value="1"/>
</dbReference>
<protein>
    <submittedName>
        <fullName evidence="2 3">Bleomycin resistance protein</fullName>
    </submittedName>
</protein>
<dbReference type="InterPro" id="IPR029068">
    <property type="entry name" value="Glyas_Bleomycin-R_OHBP_Dase"/>
</dbReference>
<dbReference type="STRING" id="1479485.DA73_0212890"/>
<dbReference type="GO" id="GO:0051213">
    <property type="term" value="F:dioxygenase activity"/>
    <property type="evidence" value="ECO:0007669"/>
    <property type="project" value="UniProtKB-KW"/>
</dbReference>
<comment type="caution">
    <text evidence="3">The sequence shown here is derived from an EMBL/GenBank/DDBJ whole genome shotgun (WGS) entry which is preliminary data.</text>
</comment>
<dbReference type="InterPro" id="IPR004360">
    <property type="entry name" value="Glyas_Fos-R_dOase_dom"/>
</dbReference>
<proteinExistence type="predicted"/>
<keyword evidence="3" id="KW-0223">Dioxygenase</keyword>
<evidence type="ECO:0000313" key="3">
    <source>
        <dbReference type="EMBL" id="KIE12423.1"/>
    </source>
</evidence>
<gene>
    <name evidence="3" type="ORF">DA73_0212890</name>
    <name evidence="2" type="ORF">DA73_0400035940</name>
</gene>
<dbReference type="SUPFAM" id="SSF54593">
    <property type="entry name" value="Glyoxalase/Bleomycin resistance protein/Dihydroxybiphenyl dioxygenase"/>
    <property type="match status" value="1"/>
</dbReference>
<dbReference type="AlphaFoldDB" id="A0A0C1R9S3"/>
<evidence type="ECO:0000313" key="4">
    <source>
        <dbReference type="Proteomes" id="UP000029738"/>
    </source>
</evidence>
<dbReference type="PANTHER" id="PTHR39175:SF1">
    <property type="entry name" value="FAMILY PROTEIN, PUTATIVE (AFU_ORTHOLOGUE AFUA_3G15060)-RELATED"/>
    <property type="match status" value="1"/>
</dbReference>
<dbReference type="InterPro" id="IPR037523">
    <property type="entry name" value="VOC_core"/>
</dbReference>
<evidence type="ECO:0000259" key="1">
    <source>
        <dbReference type="PROSITE" id="PS51819"/>
    </source>
</evidence>
<dbReference type="Pfam" id="PF00903">
    <property type="entry name" value="Glyoxalase"/>
    <property type="match status" value="1"/>
</dbReference>
<keyword evidence="3" id="KW-0560">Oxidoreductase</keyword>
<reference evidence="3" key="1">
    <citation type="journal article" date="2015" name="Genome Announc.">
        <title>Draft Genome Sequence of Tolypothrix boutellei Strain VB521301.</title>
        <authorList>
            <person name="Chandrababunaidu M.M."/>
            <person name="Singh D."/>
            <person name="Sen D."/>
            <person name="Bhan S."/>
            <person name="Das S."/>
            <person name="Gupta A."/>
            <person name="Adhikary S.P."/>
            <person name="Tripathy S."/>
        </authorList>
    </citation>
    <scope>NUCLEOTIDE SEQUENCE</scope>
    <source>
        <strain evidence="3">VB521301</strain>
    </source>
</reference>
<organism evidence="3">
    <name type="scientific">Tolypothrix bouteillei VB521301</name>
    <dbReference type="NCBI Taxonomy" id="1479485"/>
    <lineage>
        <taxon>Bacteria</taxon>
        <taxon>Bacillati</taxon>
        <taxon>Cyanobacteriota</taxon>
        <taxon>Cyanophyceae</taxon>
        <taxon>Nostocales</taxon>
        <taxon>Tolypothrichaceae</taxon>
        <taxon>Tolypothrix</taxon>
    </lineage>
</organism>
<sequence length="124" mass="14294">MWIHGVHHIQVTSPAEKEDAMLFFYSQVLGLTKIPKPPEIKAFGGAWYSLGETQIHISLEKNPSNETSRRHICYQVYNLNAFEEHLRGYGIEILPDGNPIPECRRFFLRDPAGNRIEIAEFLNQ</sequence>
<keyword evidence="4" id="KW-1185">Reference proteome</keyword>
<dbReference type="EMBL" id="JHEG02000037">
    <property type="protein sequence ID" value="KIE12423.1"/>
    <property type="molecule type" value="Genomic_DNA"/>
</dbReference>
<name>A0A0C1R9S3_9CYAN</name>
<feature type="domain" description="VOC" evidence="1">
    <location>
        <begin position="5"/>
        <end position="121"/>
    </location>
</feature>
<dbReference type="OrthoDB" id="9813630at2"/>
<evidence type="ECO:0000313" key="2">
    <source>
        <dbReference type="EMBL" id="KAF3890243.1"/>
    </source>
</evidence>
<reference evidence="2" key="2">
    <citation type="submission" date="2019-11" db="EMBL/GenBank/DDBJ databases">
        <title>Improved Assembly of Tolypothrix boutellei genome.</title>
        <authorList>
            <person name="Sarangi A.N."/>
            <person name="Mukherjee M."/>
            <person name="Ghosh S."/>
            <person name="Singh D."/>
            <person name="Das A."/>
            <person name="Kant S."/>
            <person name="Prusty A."/>
            <person name="Tripathy S."/>
        </authorList>
    </citation>
    <scope>NUCLEOTIDE SEQUENCE</scope>
    <source>
        <strain evidence="2">VB521301</strain>
    </source>
</reference>
<dbReference type="EMBL" id="JHEG04000001">
    <property type="protein sequence ID" value="KAF3890243.1"/>
    <property type="molecule type" value="Genomic_DNA"/>
</dbReference>
<dbReference type="PANTHER" id="PTHR39175">
    <property type="entry name" value="FAMILY PROTEIN, PUTATIVE (AFU_ORTHOLOGUE AFUA_3G15060)-RELATED"/>
    <property type="match status" value="1"/>
</dbReference>
<dbReference type="Proteomes" id="UP000029738">
    <property type="component" value="Unassembled WGS sequence"/>
</dbReference>
<dbReference type="PROSITE" id="PS51819">
    <property type="entry name" value="VOC"/>
    <property type="match status" value="1"/>
</dbReference>
<accession>A0A0C1R9S3</accession>